<evidence type="ECO:0000313" key="2">
    <source>
        <dbReference type="Proteomes" id="UP000305067"/>
    </source>
</evidence>
<proteinExistence type="predicted"/>
<dbReference type="EMBL" id="ML178874">
    <property type="protein sequence ID" value="TFK95809.1"/>
    <property type="molecule type" value="Genomic_DNA"/>
</dbReference>
<dbReference type="AlphaFoldDB" id="A0A5C3Q446"/>
<protein>
    <submittedName>
        <fullName evidence="1">Uncharacterized protein</fullName>
    </submittedName>
</protein>
<name>A0A5C3Q446_9AGAR</name>
<sequence>MYGPVVKVSIGARTKVLRTMRSDEERVELMRGLFGIGVEVGGARWMREREAALG</sequence>
<organism evidence="1 2">
    <name type="scientific">Pterulicium gracile</name>
    <dbReference type="NCBI Taxonomy" id="1884261"/>
    <lineage>
        <taxon>Eukaryota</taxon>
        <taxon>Fungi</taxon>
        <taxon>Dikarya</taxon>
        <taxon>Basidiomycota</taxon>
        <taxon>Agaricomycotina</taxon>
        <taxon>Agaricomycetes</taxon>
        <taxon>Agaricomycetidae</taxon>
        <taxon>Agaricales</taxon>
        <taxon>Pleurotineae</taxon>
        <taxon>Pterulaceae</taxon>
        <taxon>Pterulicium</taxon>
    </lineage>
</organism>
<gene>
    <name evidence="1" type="ORF">BDV98DRAFT_577229</name>
</gene>
<accession>A0A5C3Q446</accession>
<evidence type="ECO:0000313" key="1">
    <source>
        <dbReference type="EMBL" id="TFK95809.1"/>
    </source>
</evidence>
<dbReference type="Proteomes" id="UP000305067">
    <property type="component" value="Unassembled WGS sequence"/>
</dbReference>
<reference evidence="1 2" key="1">
    <citation type="journal article" date="2019" name="Nat. Ecol. Evol.">
        <title>Megaphylogeny resolves global patterns of mushroom evolution.</title>
        <authorList>
            <person name="Varga T."/>
            <person name="Krizsan K."/>
            <person name="Foldi C."/>
            <person name="Dima B."/>
            <person name="Sanchez-Garcia M."/>
            <person name="Sanchez-Ramirez S."/>
            <person name="Szollosi G.J."/>
            <person name="Szarkandi J.G."/>
            <person name="Papp V."/>
            <person name="Albert L."/>
            <person name="Andreopoulos W."/>
            <person name="Angelini C."/>
            <person name="Antonin V."/>
            <person name="Barry K.W."/>
            <person name="Bougher N.L."/>
            <person name="Buchanan P."/>
            <person name="Buyck B."/>
            <person name="Bense V."/>
            <person name="Catcheside P."/>
            <person name="Chovatia M."/>
            <person name="Cooper J."/>
            <person name="Damon W."/>
            <person name="Desjardin D."/>
            <person name="Finy P."/>
            <person name="Geml J."/>
            <person name="Haridas S."/>
            <person name="Hughes K."/>
            <person name="Justo A."/>
            <person name="Karasinski D."/>
            <person name="Kautmanova I."/>
            <person name="Kiss B."/>
            <person name="Kocsube S."/>
            <person name="Kotiranta H."/>
            <person name="LaButti K.M."/>
            <person name="Lechner B.E."/>
            <person name="Liimatainen K."/>
            <person name="Lipzen A."/>
            <person name="Lukacs Z."/>
            <person name="Mihaltcheva S."/>
            <person name="Morgado L.N."/>
            <person name="Niskanen T."/>
            <person name="Noordeloos M.E."/>
            <person name="Ohm R.A."/>
            <person name="Ortiz-Santana B."/>
            <person name="Ovrebo C."/>
            <person name="Racz N."/>
            <person name="Riley R."/>
            <person name="Savchenko A."/>
            <person name="Shiryaev A."/>
            <person name="Soop K."/>
            <person name="Spirin V."/>
            <person name="Szebenyi C."/>
            <person name="Tomsovsky M."/>
            <person name="Tulloss R.E."/>
            <person name="Uehling J."/>
            <person name="Grigoriev I.V."/>
            <person name="Vagvolgyi C."/>
            <person name="Papp T."/>
            <person name="Martin F.M."/>
            <person name="Miettinen O."/>
            <person name="Hibbett D.S."/>
            <person name="Nagy L.G."/>
        </authorList>
    </citation>
    <scope>NUCLEOTIDE SEQUENCE [LARGE SCALE GENOMIC DNA]</scope>
    <source>
        <strain evidence="1 2">CBS 309.79</strain>
    </source>
</reference>
<dbReference type="OrthoDB" id="10260017at2759"/>
<keyword evidence="2" id="KW-1185">Reference proteome</keyword>